<protein>
    <recommendedName>
        <fullName evidence="3">DUF1840 domain-containing protein</fullName>
    </recommendedName>
</protein>
<dbReference type="RefSeq" id="WP_008543536.1">
    <property type="nucleotide sequence ID" value="NZ_JH605011.1"/>
</dbReference>
<reference evidence="1 2" key="1">
    <citation type="submission" date="2011-11" db="EMBL/GenBank/DDBJ databases">
        <authorList>
            <person name="Weinstock G."/>
            <person name="Sodergren E."/>
            <person name="Clifton S."/>
            <person name="Fulton L."/>
            <person name="Fulton B."/>
            <person name="Courtney L."/>
            <person name="Fronick C."/>
            <person name="Harrison M."/>
            <person name="Strong C."/>
            <person name="Farmer C."/>
            <person name="Delahaunty K."/>
            <person name="Markovic C."/>
            <person name="Hall O."/>
            <person name="Minx P."/>
            <person name="Tomlinson C."/>
            <person name="Mitreva M."/>
            <person name="Hou S."/>
            <person name="Chen J."/>
            <person name="Wollam A."/>
            <person name="Pepin K.H."/>
            <person name="Johnson M."/>
            <person name="Bhonagiri V."/>
            <person name="Zhang X."/>
            <person name="Suruliraj S."/>
            <person name="Warren W."/>
            <person name="Chinwalla A."/>
            <person name="Mardis E.R."/>
            <person name="Wilson R.K."/>
        </authorList>
    </citation>
    <scope>NUCLEOTIDE SEQUENCE [LARGE SCALE GENOMIC DNA]</scope>
    <source>
        <strain evidence="1 2">YIT 11816</strain>
    </source>
</reference>
<dbReference type="Pfam" id="PF08895">
    <property type="entry name" value="DUF1840"/>
    <property type="match status" value="1"/>
</dbReference>
<accession>H3KHK5</accession>
<keyword evidence="2" id="KW-1185">Reference proteome</keyword>
<gene>
    <name evidence="1" type="ORF">HMPREF9440_02249</name>
</gene>
<evidence type="ECO:0000313" key="1">
    <source>
        <dbReference type="EMBL" id="EHY30400.1"/>
    </source>
</evidence>
<comment type="caution">
    <text evidence="1">The sequence shown here is derived from an EMBL/GenBank/DDBJ whole genome shotgun (WGS) entry which is preliminary data.</text>
</comment>
<proteinExistence type="predicted"/>
<dbReference type="OrthoDB" id="5296629at2"/>
<evidence type="ECO:0008006" key="3">
    <source>
        <dbReference type="Google" id="ProtNLM"/>
    </source>
</evidence>
<dbReference type="STRING" id="762967.HMPREF9440_02249"/>
<dbReference type="HOGENOM" id="CLU_146690_0_0_4"/>
<evidence type="ECO:0000313" key="2">
    <source>
        <dbReference type="Proteomes" id="UP000004956"/>
    </source>
</evidence>
<sequence length="128" mass="14966">MALVMFSCRATGPFIMFRETAERIFKEIGMPFVETGAIPSEDLPDVLKRLEEAEARARALVKAREEMEEKRLRGLSYDEERRRIEDGEAAEDEKKDRETIHLYQRTAPLKDMIKRAIRHDEAIMWGKP</sequence>
<dbReference type="Proteomes" id="UP000004956">
    <property type="component" value="Unassembled WGS sequence"/>
</dbReference>
<dbReference type="AlphaFoldDB" id="H3KHK5"/>
<dbReference type="InterPro" id="IPR014991">
    <property type="entry name" value="DUF1840"/>
</dbReference>
<dbReference type="EMBL" id="AFBQ01000342">
    <property type="protein sequence ID" value="EHY30400.1"/>
    <property type="molecule type" value="Genomic_DNA"/>
</dbReference>
<dbReference type="PATRIC" id="fig|762967.3.peg.1769"/>
<organism evidence="1 2">
    <name type="scientific">Sutterella parvirubra YIT 11816</name>
    <dbReference type="NCBI Taxonomy" id="762967"/>
    <lineage>
        <taxon>Bacteria</taxon>
        <taxon>Pseudomonadati</taxon>
        <taxon>Pseudomonadota</taxon>
        <taxon>Betaproteobacteria</taxon>
        <taxon>Burkholderiales</taxon>
        <taxon>Sutterellaceae</taxon>
        <taxon>Sutterella</taxon>
    </lineage>
</organism>
<name>H3KHK5_9BURK</name>